<evidence type="ECO:0000256" key="5">
    <source>
        <dbReference type="ARBA" id="ARBA00023163"/>
    </source>
</evidence>
<dbReference type="EMBL" id="BOMP01000071">
    <property type="protein sequence ID" value="GIE41614.1"/>
    <property type="molecule type" value="Genomic_DNA"/>
</dbReference>
<dbReference type="Pfam" id="PF04542">
    <property type="entry name" value="Sigma70_r2"/>
    <property type="match status" value="1"/>
</dbReference>
<dbReference type="Gene3D" id="1.10.10.10">
    <property type="entry name" value="Winged helix-like DNA-binding domain superfamily/Winged helix DNA-binding domain"/>
    <property type="match status" value="1"/>
</dbReference>
<dbReference type="CDD" id="cd06171">
    <property type="entry name" value="Sigma70_r4"/>
    <property type="match status" value="1"/>
</dbReference>
<dbReference type="Proteomes" id="UP000631312">
    <property type="component" value="Unassembled WGS sequence"/>
</dbReference>
<evidence type="ECO:0000256" key="4">
    <source>
        <dbReference type="ARBA" id="ARBA00023125"/>
    </source>
</evidence>
<protein>
    <submittedName>
        <fullName evidence="9">RNA polymerase sigma-70 factor (ECF subfamily)</fullName>
    </submittedName>
    <submittedName>
        <fullName evidence="8">RNA polymerase sigma24 factor</fullName>
    </submittedName>
</protein>
<dbReference type="InterPro" id="IPR013249">
    <property type="entry name" value="RNA_pol_sigma70_r4_t2"/>
</dbReference>
<evidence type="ECO:0000313" key="9">
    <source>
        <dbReference type="EMBL" id="MBB4747919.1"/>
    </source>
</evidence>
<dbReference type="GO" id="GO:0016987">
    <property type="term" value="F:sigma factor activity"/>
    <property type="evidence" value="ECO:0007669"/>
    <property type="project" value="UniProtKB-KW"/>
</dbReference>
<dbReference type="InterPro" id="IPR039425">
    <property type="entry name" value="RNA_pol_sigma-70-like"/>
</dbReference>
<dbReference type="GO" id="GO:0006352">
    <property type="term" value="P:DNA-templated transcription initiation"/>
    <property type="evidence" value="ECO:0007669"/>
    <property type="project" value="InterPro"/>
</dbReference>
<dbReference type="AlphaFoldDB" id="A0A7W7MF33"/>
<keyword evidence="3" id="KW-0731">Sigma factor</keyword>
<comment type="caution">
    <text evidence="9">The sequence shown here is derived from an EMBL/GenBank/DDBJ whole genome shotgun (WGS) entry which is preliminary data.</text>
</comment>
<dbReference type="RefSeq" id="WP_188120488.1">
    <property type="nucleotide sequence ID" value="NZ_BOMP01000071.1"/>
</dbReference>
<dbReference type="InterPro" id="IPR013324">
    <property type="entry name" value="RNA_pol_sigma_r3/r4-like"/>
</dbReference>
<evidence type="ECO:0000259" key="6">
    <source>
        <dbReference type="Pfam" id="PF04542"/>
    </source>
</evidence>
<evidence type="ECO:0000256" key="1">
    <source>
        <dbReference type="ARBA" id="ARBA00010641"/>
    </source>
</evidence>
<keyword evidence="5" id="KW-0804">Transcription</keyword>
<evidence type="ECO:0000256" key="3">
    <source>
        <dbReference type="ARBA" id="ARBA00023082"/>
    </source>
</evidence>
<reference evidence="9 10" key="1">
    <citation type="submission" date="2020-08" db="EMBL/GenBank/DDBJ databases">
        <title>Sequencing the genomes of 1000 actinobacteria strains.</title>
        <authorList>
            <person name="Klenk H.-P."/>
        </authorList>
    </citation>
    <scope>NUCLEOTIDE SEQUENCE [LARGE SCALE GENOMIC DNA]</scope>
    <source>
        <strain evidence="9 10">DSM 43150</strain>
    </source>
</reference>
<evidence type="ECO:0000313" key="10">
    <source>
        <dbReference type="Proteomes" id="UP000590511"/>
    </source>
</evidence>
<dbReference type="Proteomes" id="UP000590511">
    <property type="component" value="Unassembled WGS sequence"/>
</dbReference>
<keyword evidence="2" id="KW-0805">Transcription regulation</keyword>
<dbReference type="PANTHER" id="PTHR43133">
    <property type="entry name" value="RNA POLYMERASE ECF-TYPE SIGMA FACTO"/>
    <property type="match status" value="1"/>
</dbReference>
<dbReference type="PANTHER" id="PTHR43133:SF50">
    <property type="entry name" value="ECF RNA POLYMERASE SIGMA FACTOR SIGM"/>
    <property type="match status" value="1"/>
</dbReference>
<dbReference type="InterPro" id="IPR007627">
    <property type="entry name" value="RNA_pol_sigma70_r2"/>
</dbReference>
<evidence type="ECO:0000259" key="7">
    <source>
        <dbReference type="Pfam" id="PF08281"/>
    </source>
</evidence>
<dbReference type="Gene3D" id="1.10.1740.10">
    <property type="match status" value="1"/>
</dbReference>
<dbReference type="InterPro" id="IPR036388">
    <property type="entry name" value="WH-like_DNA-bd_sf"/>
</dbReference>
<feature type="domain" description="RNA polymerase sigma factor 70 region 4 type 2" evidence="7">
    <location>
        <begin position="101"/>
        <end position="152"/>
    </location>
</feature>
<keyword evidence="11" id="KW-1185">Reference proteome</keyword>
<organism evidence="9 10">
    <name type="scientific">Actinoplanes lobatus</name>
    <dbReference type="NCBI Taxonomy" id="113568"/>
    <lineage>
        <taxon>Bacteria</taxon>
        <taxon>Bacillati</taxon>
        <taxon>Actinomycetota</taxon>
        <taxon>Actinomycetes</taxon>
        <taxon>Micromonosporales</taxon>
        <taxon>Micromonosporaceae</taxon>
        <taxon>Actinoplanes</taxon>
    </lineage>
</organism>
<sequence length="169" mass="19071">MRDTQGFDLFYRETLTRVMRYAYALVGDAADTQDVVQEAYARAWRHWRKVADHPAPEAWVRLTVSRLATDRWRRSAKWLNILARTSGPPPTVRPPNEDTVLLTAALKTLPVKQRQAVALYYLYDMPVSRIAAEMGVPENTVKSWLSRARTTLAGLLAGSGVAAEMVEVQ</sequence>
<dbReference type="InterPro" id="IPR013325">
    <property type="entry name" value="RNA_pol_sigma_r2"/>
</dbReference>
<evidence type="ECO:0000313" key="11">
    <source>
        <dbReference type="Proteomes" id="UP000631312"/>
    </source>
</evidence>
<feature type="domain" description="RNA polymerase sigma-70 region 2" evidence="6">
    <location>
        <begin position="10"/>
        <end position="76"/>
    </location>
</feature>
<gene>
    <name evidence="8" type="ORF">Alo02nite_45120</name>
    <name evidence="9" type="ORF">BJ964_002080</name>
</gene>
<evidence type="ECO:0000313" key="8">
    <source>
        <dbReference type="EMBL" id="GIE41614.1"/>
    </source>
</evidence>
<dbReference type="Pfam" id="PF08281">
    <property type="entry name" value="Sigma70_r4_2"/>
    <property type="match status" value="1"/>
</dbReference>
<comment type="similarity">
    <text evidence="1">Belongs to the sigma-70 factor family. ECF subfamily.</text>
</comment>
<proteinExistence type="inferred from homology"/>
<dbReference type="InterPro" id="IPR014284">
    <property type="entry name" value="RNA_pol_sigma-70_dom"/>
</dbReference>
<evidence type="ECO:0000256" key="2">
    <source>
        <dbReference type="ARBA" id="ARBA00023015"/>
    </source>
</evidence>
<keyword evidence="4" id="KW-0238">DNA-binding</keyword>
<dbReference type="GO" id="GO:0003677">
    <property type="term" value="F:DNA binding"/>
    <property type="evidence" value="ECO:0007669"/>
    <property type="project" value="UniProtKB-KW"/>
</dbReference>
<dbReference type="SUPFAM" id="SSF88946">
    <property type="entry name" value="Sigma2 domain of RNA polymerase sigma factors"/>
    <property type="match status" value="1"/>
</dbReference>
<dbReference type="NCBIfam" id="TIGR02937">
    <property type="entry name" value="sigma70-ECF"/>
    <property type="match status" value="1"/>
</dbReference>
<name>A0A7W7MF33_9ACTN</name>
<reference evidence="8 11" key="2">
    <citation type="submission" date="2021-01" db="EMBL/GenBank/DDBJ databases">
        <title>Whole genome shotgun sequence of Actinoplanes lobatus NBRC 12513.</title>
        <authorList>
            <person name="Komaki H."/>
            <person name="Tamura T."/>
        </authorList>
    </citation>
    <scope>NUCLEOTIDE SEQUENCE [LARGE SCALE GENOMIC DNA]</scope>
    <source>
        <strain evidence="8 11">NBRC 12513</strain>
    </source>
</reference>
<accession>A0A7W7MF33</accession>
<dbReference type="EMBL" id="JACHNC010000001">
    <property type="protein sequence ID" value="MBB4747919.1"/>
    <property type="molecule type" value="Genomic_DNA"/>
</dbReference>
<dbReference type="SUPFAM" id="SSF88659">
    <property type="entry name" value="Sigma3 and sigma4 domains of RNA polymerase sigma factors"/>
    <property type="match status" value="1"/>
</dbReference>